<dbReference type="RefSeq" id="WP_311192019.1">
    <property type="nucleotide sequence ID" value="NZ_CP115541.1"/>
</dbReference>
<evidence type="ECO:0000313" key="4">
    <source>
        <dbReference type="EMBL" id="WNH52844.1"/>
    </source>
</evidence>
<accession>A0ABY9YRM8</accession>
<dbReference type="InterPro" id="IPR005546">
    <property type="entry name" value="Autotransporte_beta"/>
</dbReference>
<dbReference type="InterPro" id="IPR011050">
    <property type="entry name" value="Pectin_lyase_fold/virulence"/>
</dbReference>
<dbReference type="Pfam" id="PF03797">
    <property type="entry name" value="Autotransporter"/>
    <property type="match status" value="1"/>
</dbReference>
<protein>
    <submittedName>
        <fullName evidence="4">Autotransporter outer membrane beta-barrel domain-containing protein</fullName>
    </submittedName>
</protein>
<feature type="region of interest" description="Disordered" evidence="1">
    <location>
        <begin position="588"/>
        <end position="638"/>
    </location>
</feature>
<dbReference type="EMBL" id="CP115541">
    <property type="protein sequence ID" value="WNH52844.1"/>
    <property type="molecule type" value="Genomic_DNA"/>
</dbReference>
<keyword evidence="2" id="KW-0732">Signal</keyword>
<dbReference type="Gene3D" id="2.160.20.20">
    <property type="match status" value="1"/>
</dbReference>
<keyword evidence="5" id="KW-1185">Reference proteome</keyword>
<dbReference type="InterPro" id="IPR036709">
    <property type="entry name" value="Autotransporte_beta_dom_sf"/>
</dbReference>
<dbReference type="Proteomes" id="UP001302072">
    <property type="component" value="Chromosome"/>
</dbReference>
<dbReference type="SMART" id="SM00869">
    <property type="entry name" value="Autotransporter"/>
    <property type="match status" value="1"/>
</dbReference>
<feature type="compositionally biased region" description="Gly residues" evidence="1">
    <location>
        <begin position="588"/>
        <end position="636"/>
    </location>
</feature>
<dbReference type="InterPro" id="IPR003991">
    <property type="entry name" value="Pertactin_virulence_factor"/>
</dbReference>
<evidence type="ECO:0000256" key="2">
    <source>
        <dbReference type="SAM" id="SignalP"/>
    </source>
</evidence>
<dbReference type="PROSITE" id="PS51208">
    <property type="entry name" value="AUTOTRANSPORTER"/>
    <property type="match status" value="1"/>
</dbReference>
<dbReference type="PRINTS" id="PR01484">
    <property type="entry name" value="PRTACTNFAMLY"/>
</dbReference>
<proteinExistence type="predicted"/>
<name>A0ABY9YRM8_9GAMM</name>
<reference evidence="4 5" key="1">
    <citation type="submission" date="2022-12" db="EMBL/GenBank/DDBJ databases">
        <title>Two new species, Stenotrophomonas aracearum and Stenotrophomonas oahuensis, isolated from Anthurium (Araceae family) in Hawaii.</title>
        <authorList>
            <person name="Chunag S.C."/>
            <person name="Dobhal S."/>
            <person name="Alvarez A."/>
            <person name="Arif M."/>
        </authorList>
    </citation>
    <scope>NUCLEOTIDE SEQUENCE [LARGE SCALE GENOMIC DNA]</scope>
    <source>
        <strain evidence="4 5">A5586</strain>
    </source>
</reference>
<gene>
    <name evidence="4" type="ORF">PDM29_00815</name>
</gene>
<evidence type="ECO:0000256" key="1">
    <source>
        <dbReference type="SAM" id="MobiDB-lite"/>
    </source>
</evidence>
<feature type="chain" id="PRO_5046016532" evidence="2">
    <location>
        <begin position="35"/>
        <end position="965"/>
    </location>
</feature>
<dbReference type="Gene3D" id="2.40.128.130">
    <property type="entry name" value="Autotransporter beta-domain"/>
    <property type="match status" value="1"/>
</dbReference>
<sequence>MRASALPAAVRQGTRPPSLARNALALALITPCLAAAQVVVDTPRTTTVNLDSEPGSNAATAQVTAGTTVNTTNGEALVGQNFRWTLDNYGQLISADPNVFAVRLQNGETFHNHIGAVVQGVGGGFTAINSAATVTNEGRIAASVGPGLELRAGGFLLNAAGAEVVGGNYGVRLINSSNGLLNAGLIEATNGEALHVEGGAGDVINANTAVVSGTTHGVNLVNGGVTLINAGRVEASTGVGVTTNSGGTVINQQGAAIRAGTVGISMTNGTAAINNTGLIQGGTYSLRFETGNGTLTQDSGALLIGSAYGAGSSRIVLHGEGVASNDFLQFASLNVDAQRWSLLGRTEATATTVTTGQLWLGAPGLQGAVLSGNTVDIGTSTTLAGTGSRIEGAVSNHGTLAVGSGLVAWSPSPGALDIVGSLDNRAVIAATDGVNFGNVLQVSGSYHGLGAIRLGASVNEAHQGALANQRADRLLVRGDASGLTGVVVTATSGTATGASAAYHGPDAGVSLIQVSGQSTASAFLLARPYVTGGTPFRYRLYAYGPGAANGAASPAQNLVGNPGGYWDYRLQRGYETAIPLPPGVVVIPGGGDGDGGGSGGGGGTGGGGGGTGGGSGGGTGGGTGGGGSGGGSGVGAGEEEGRYELAPQVPGYLAMLNGLISTGWDDLDNLHRRLGEVRRADDGQDTRQDSEMFLRAHGGRARFAPHLSFAEYGYAMRQDYRALQLGGSALVPSEGSGVWRIGAAVTLGRAGQEPELRDAEADLRVDTRTWMLIGTWMSAGGMYVDLQGGYGVAKGRKRVDMEGEVEVARPRGSRWLASVETGWPFSLGGSAWGLEPQLQLAWQDITVDPFSDSEGLRVAGRSESAGLGRLGVRLYRNPDEGLAERRWEPWLRLDYLEGFDDGGQLDISGVTFRTDHYGRAWRAGAGLSARLGKGWDLYGEGYWQGRFNNEGWEAWNAVVGARVRW</sequence>
<dbReference type="InterPro" id="IPR012332">
    <property type="entry name" value="Autotransporter_pectin_lyase_C"/>
</dbReference>
<organism evidence="4 5">
    <name type="scientific">Stenotrophomonas oahuensis</name>
    <dbReference type="NCBI Taxonomy" id="3003271"/>
    <lineage>
        <taxon>Bacteria</taxon>
        <taxon>Pseudomonadati</taxon>
        <taxon>Pseudomonadota</taxon>
        <taxon>Gammaproteobacteria</taxon>
        <taxon>Lysobacterales</taxon>
        <taxon>Lysobacteraceae</taxon>
        <taxon>Stenotrophomonas</taxon>
    </lineage>
</organism>
<feature type="signal peptide" evidence="2">
    <location>
        <begin position="1"/>
        <end position="34"/>
    </location>
</feature>
<dbReference type="SUPFAM" id="SSF103515">
    <property type="entry name" value="Autotransporter"/>
    <property type="match status" value="1"/>
</dbReference>
<feature type="domain" description="Autotransporter" evidence="3">
    <location>
        <begin position="685"/>
        <end position="965"/>
    </location>
</feature>
<dbReference type="NCBIfam" id="TIGR01414">
    <property type="entry name" value="autotrans_barl"/>
    <property type="match status" value="1"/>
</dbReference>
<evidence type="ECO:0000259" key="3">
    <source>
        <dbReference type="PROSITE" id="PS51208"/>
    </source>
</evidence>
<dbReference type="SUPFAM" id="SSF51126">
    <property type="entry name" value="Pectin lyase-like"/>
    <property type="match status" value="1"/>
</dbReference>
<evidence type="ECO:0000313" key="5">
    <source>
        <dbReference type="Proteomes" id="UP001302072"/>
    </source>
</evidence>
<dbReference type="InterPro" id="IPR006315">
    <property type="entry name" value="OM_autotransptr_brl_dom"/>
</dbReference>